<reference evidence="2" key="2">
    <citation type="submission" date="2025-08" db="UniProtKB">
        <authorList>
            <consortium name="RefSeq"/>
        </authorList>
    </citation>
    <scope>IDENTIFICATION</scope>
</reference>
<evidence type="ECO:0000256" key="1">
    <source>
        <dbReference type="SAM" id="Phobius"/>
    </source>
</evidence>
<feature type="transmembrane region" description="Helical" evidence="1">
    <location>
        <begin position="29"/>
        <end position="46"/>
    </location>
</feature>
<organism evidence="2">
    <name type="scientific">Aspergillus niger</name>
    <dbReference type="NCBI Taxonomy" id="5061"/>
    <lineage>
        <taxon>Eukaryota</taxon>
        <taxon>Fungi</taxon>
        <taxon>Dikarya</taxon>
        <taxon>Ascomycota</taxon>
        <taxon>Pezizomycotina</taxon>
        <taxon>Eurotiomycetes</taxon>
        <taxon>Eurotiomycetidae</taxon>
        <taxon>Eurotiales</taxon>
        <taxon>Aspergillaceae</taxon>
        <taxon>Aspergillus</taxon>
        <taxon>Aspergillus subgen. Circumdati</taxon>
    </lineage>
</organism>
<dbReference type="KEGG" id="ang:An15g01050"/>
<dbReference type="RefSeq" id="XP_059602438.1">
    <property type="nucleotide sequence ID" value="XM_059744458.1"/>
</dbReference>
<keyword evidence="1" id="KW-0812">Transmembrane</keyword>
<dbReference type="AlphaFoldDB" id="A0AAJ8BRN8"/>
<keyword evidence="1" id="KW-0472">Membrane</keyword>
<dbReference type="VEuPathDB" id="FungiDB:An15g01050"/>
<proteinExistence type="predicted"/>
<keyword evidence="1" id="KW-1133">Transmembrane helix</keyword>
<sequence>MTMLPLAAAAASKEKGMRERERWRCARNLIPRLFLLFFPFCFYLVYCLQHGCCCYFHTVYLVTTATSCPSCGMISLCMASVDLIGCMHKDRVSTWYSKTSEIRTRKALLET</sequence>
<accession>A0AAJ8BRN8</accession>
<evidence type="ECO:0000313" key="2">
    <source>
        <dbReference type="RefSeq" id="XP_059602438.1"/>
    </source>
</evidence>
<dbReference type="GeneID" id="84593090"/>
<gene>
    <name evidence="2" type="ORF">An15g01050</name>
</gene>
<protein>
    <submittedName>
        <fullName evidence="2">Uncharacterized protein</fullName>
    </submittedName>
</protein>
<name>A0AAJ8BRN8_ASPNG</name>
<reference evidence="2" key="1">
    <citation type="submission" date="2025-02" db="EMBL/GenBank/DDBJ databases">
        <authorList>
            <consortium name="NCBI Genome Project"/>
        </authorList>
    </citation>
    <scope>NUCLEOTIDE SEQUENCE</scope>
</reference>